<gene>
    <name evidence="2" type="ORF">HHU12_22530</name>
</gene>
<sequence>MNRYLLLLLWVSVAHMGFSQVKKYNYYKDIHGVQEEWHKIILTDDIYAKTSQHLHDIRIYGFAPNGDTLEAPYILQAKENKTIINRIAFKRINESHNDEGYFYTFETPSKAAINEINLTFRKDNFEWFVNLEGSQNQENWYTIIDDYRILSIRNNSTDYHFTDINFPKSKYKYYRLQIKSAKDPLLTKVSILESQTISGSFNTFKVDDLIYLKGKKTQSEIDVDLGKVSRVNSLKLNIDDKFDYYRPVTIQFLADSFHTEKGWKYSYKTLARGIVNSSKENVFHFDQKTVRKLKIIVDDNQNTPLNITSLTVNEIINELIIRFTKKADYRIYFNAKHPRKTNYDIHYFTKNIPDSLQELSLSKTFLIPKEKVEKDKPLFESELWIWALMAVIIIILGGFSFKMLNSKEVGL</sequence>
<keyword evidence="3" id="KW-1185">Reference proteome</keyword>
<accession>A0A7X9XBJ3</accession>
<name>A0A7X9XBJ3_9BACT</name>
<reference evidence="2 3" key="1">
    <citation type="submission" date="2020-04" db="EMBL/GenBank/DDBJ databases">
        <title>Flammeovirga sp. SR4, a novel species isolated from seawater.</title>
        <authorList>
            <person name="Wang X."/>
        </authorList>
    </citation>
    <scope>NUCLEOTIDE SEQUENCE [LARGE SCALE GENOMIC DNA]</scope>
    <source>
        <strain evidence="2 3">ATCC 23126</strain>
    </source>
</reference>
<dbReference type="EMBL" id="JABANE010000073">
    <property type="protein sequence ID" value="NME70767.1"/>
    <property type="molecule type" value="Genomic_DNA"/>
</dbReference>
<comment type="caution">
    <text evidence="2">The sequence shown here is derived from an EMBL/GenBank/DDBJ whole genome shotgun (WGS) entry which is preliminary data.</text>
</comment>
<organism evidence="2 3">
    <name type="scientific">Flammeovirga aprica JL-4</name>
    <dbReference type="NCBI Taxonomy" id="694437"/>
    <lineage>
        <taxon>Bacteria</taxon>
        <taxon>Pseudomonadati</taxon>
        <taxon>Bacteroidota</taxon>
        <taxon>Cytophagia</taxon>
        <taxon>Cytophagales</taxon>
        <taxon>Flammeovirgaceae</taxon>
        <taxon>Flammeovirga</taxon>
    </lineage>
</organism>
<keyword evidence="1" id="KW-0472">Membrane</keyword>
<dbReference type="Proteomes" id="UP000576082">
    <property type="component" value="Unassembled WGS sequence"/>
</dbReference>
<protein>
    <submittedName>
        <fullName evidence="2">DUF3999 family protein</fullName>
    </submittedName>
</protein>
<keyword evidence="1" id="KW-1133">Transmembrane helix</keyword>
<dbReference type="Gene3D" id="2.60.120.260">
    <property type="entry name" value="Galactose-binding domain-like"/>
    <property type="match status" value="2"/>
</dbReference>
<evidence type="ECO:0000313" key="2">
    <source>
        <dbReference type="EMBL" id="NME70767.1"/>
    </source>
</evidence>
<evidence type="ECO:0000313" key="3">
    <source>
        <dbReference type="Proteomes" id="UP000576082"/>
    </source>
</evidence>
<dbReference type="AlphaFoldDB" id="A0A7X9XBJ3"/>
<dbReference type="InterPro" id="IPR008979">
    <property type="entry name" value="Galactose-bd-like_sf"/>
</dbReference>
<dbReference type="Pfam" id="PF13163">
    <property type="entry name" value="DUF3999"/>
    <property type="match status" value="1"/>
</dbReference>
<dbReference type="RefSeq" id="WP_169658997.1">
    <property type="nucleotide sequence ID" value="NZ_JABANE010000073.1"/>
</dbReference>
<dbReference type="SUPFAM" id="SSF49785">
    <property type="entry name" value="Galactose-binding domain-like"/>
    <property type="match status" value="1"/>
</dbReference>
<dbReference type="InterPro" id="IPR025060">
    <property type="entry name" value="DUF3999"/>
</dbReference>
<keyword evidence="1" id="KW-0812">Transmembrane</keyword>
<feature type="transmembrane region" description="Helical" evidence="1">
    <location>
        <begin position="383"/>
        <end position="401"/>
    </location>
</feature>
<proteinExistence type="predicted"/>
<evidence type="ECO:0000256" key="1">
    <source>
        <dbReference type="SAM" id="Phobius"/>
    </source>
</evidence>